<organism evidence="1 2">
    <name type="scientific">Candidatus Mediterraneibacter faecavium</name>
    <dbReference type="NCBI Taxonomy" id="2838668"/>
    <lineage>
        <taxon>Bacteria</taxon>
        <taxon>Bacillati</taxon>
        <taxon>Bacillota</taxon>
        <taxon>Clostridia</taxon>
        <taxon>Lachnospirales</taxon>
        <taxon>Lachnospiraceae</taxon>
        <taxon>Mediterraneibacter</taxon>
    </lineage>
</organism>
<dbReference type="Gene3D" id="3.40.630.30">
    <property type="match status" value="1"/>
</dbReference>
<sequence>MKQRIEIRSLKRRDKKELSRLLRRQEGYDEFFSEEKDADTLAKAVAERSLSTCTFGEAAFVDGRMAGAIVGSRTKKRGVLSKIREKFYYLRLKMKKRNRDALKCLTELEKMEKEMLEENRIPSSNLMSLFLMQRRYQNTQISETLLNHWEDCAKAHKNSYSYVVINGRREPGYLDGYEKQDEKYVMIQPKFRRFRFYKTLYRKNQFHLKEKM</sequence>
<proteinExistence type="predicted"/>
<accession>A0A9D2Q863</accession>
<dbReference type="Proteomes" id="UP000823902">
    <property type="component" value="Unassembled WGS sequence"/>
</dbReference>
<comment type="caution">
    <text evidence="1">The sequence shown here is derived from an EMBL/GenBank/DDBJ whole genome shotgun (WGS) entry which is preliminary data.</text>
</comment>
<gene>
    <name evidence="1" type="ORF">H9697_06895</name>
</gene>
<evidence type="ECO:0000313" key="1">
    <source>
        <dbReference type="EMBL" id="HJC74658.1"/>
    </source>
</evidence>
<evidence type="ECO:0000313" key="2">
    <source>
        <dbReference type="Proteomes" id="UP000823902"/>
    </source>
</evidence>
<dbReference type="EMBL" id="DWVY01000034">
    <property type="protein sequence ID" value="HJC74658.1"/>
    <property type="molecule type" value="Genomic_DNA"/>
</dbReference>
<protein>
    <submittedName>
        <fullName evidence="1">Uncharacterized protein</fullName>
    </submittedName>
</protein>
<reference evidence="1" key="1">
    <citation type="journal article" date="2021" name="PeerJ">
        <title>Extensive microbial diversity within the chicken gut microbiome revealed by metagenomics and culture.</title>
        <authorList>
            <person name="Gilroy R."/>
            <person name="Ravi A."/>
            <person name="Getino M."/>
            <person name="Pursley I."/>
            <person name="Horton D.L."/>
            <person name="Alikhan N.F."/>
            <person name="Baker D."/>
            <person name="Gharbi K."/>
            <person name="Hall N."/>
            <person name="Watson M."/>
            <person name="Adriaenssens E.M."/>
            <person name="Foster-Nyarko E."/>
            <person name="Jarju S."/>
            <person name="Secka A."/>
            <person name="Antonio M."/>
            <person name="Oren A."/>
            <person name="Chaudhuri R.R."/>
            <person name="La Ragione R."/>
            <person name="Hildebrand F."/>
            <person name="Pallen M.J."/>
        </authorList>
    </citation>
    <scope>NUCLEOTIDE SEQUENCE</scope>
    <source>
        <strain evidence="1">CHK196-7946</strain>
    </source>
</reference>
<dbReference type="AlphaFoldDB" id="A0A9D2Q863"/>
<name>A0A9D2Q863_9FIRM</name>
<reference evidence="1" key="2">
    <citation type="submission" date="2021-04" db="EMBL/GenBank/DDBJ databases">
        <authorList>
            <person name="Gilroy R."/>
        </authorList>
    </citation>
    <scope>NUCLEOTIDE SEQUENCE</scope>
    <source>
        <strain evidence="1">CHK196-7946</strain>
    </source>
</reference>